<feature type="domain" description="ABC transmembrane type-1" evidence="9">
    <location>
        <begin position="57"/>
        <end position="326"/>
    </location>
</feature>
<gene>
    <name evidence="10" type="ORF">COS99_05965</name>
</gene>
<dbReference type="FunFam" id="3.40.50.300:FF:000218">
    <property type="entry name" value="Multidrug ABC transporter ATP-binding protein"/>
    <property type="match status" value="1"/>
</dbReference>
<dbReference type="InterPro" id="IPR027417">
    <property type="entry name" value="P-loop_NTPase"/>
</dbReference>
<dbReference type="SUPFAM" id="SSF90123">
    <property type="entry name" value="ABC transporter transmembrane region"/>
    <property type="match status" value="1"/>
</dbReference>
<evidence type="ECO:0000256" key="4">
    <source>
        <dbReference type="ARBA" id="ARBA00022840"/>
    </source>
</evidence>
<dbReference type="Pfam" id="PF00005">
    <property type="entry name" value="ABC_tran"/>
    <property type="match status" value="1"/>
</dbReference>
<keyword evidence="3" id="KW-0547">Nucleotide-binding</keyword>
<feature type="transmembrane region" description="Helical" evidence="7">
    <location>
        <begin position="162"/>
        <end position="179"/>
    </location>
</feature>
<dbReference type="InterPro" id="IPR003593">
    <property type="entry name" value="AAA+_ATPase"/>
</dbReference>
<evidence type="ECO:0000259" key="8">
    <source>
        <dbReference type="PROSITE" id="PS50893"/>
    </source>
</evidence>
<evidence type="ECO:0000256" key="1">
    <source>
        <dbReference type="ARBA" id="ARBA00004651"/>
    </source>
</evidence>
<feature type="transmembrane region" description="Helical" evidence="7">
    <location>
        <begin position="185"/>
        <end position="205"/>
    </location>
</feature>
<dbReference type="GO" id="GO:0005886">
    <property type="term" value="C:plasma membrane"/>
    <property type="evidence" value="ECO:0007669"/>
    <property type="project" value="UniProtKB-SubCell"/>
</dbReference>
<dbReference type="InterPro" id="IPR039421">
    <property type="entry name" value="Type_1_exporter"/>
</dbReference>
<feature type="transmembrane region" description="Helical" evidence="7">
    <location>
        <begin position="16"/>
        <end position="40"/>
    </location>
</feature>
<dbReference type="GO" id="GO:0016887">
    <property type="term" value="F:ATP hydrolysis activity"/>
    <property type="evidence" value="ECO:0007669"/>
    <property type="project" value="InterPro"/>
</dbReference>
<feature type="transmembrane region" description="Helical" evidence="7">
    <location>
        <begin position="297"/>
        <end position="317"/>
    </location>
</feature>
<feature type="transmembrane region" description="Helical" evidence="7">
    <location>
        <begin position="79"/>
        <end position="100"/>
    </location>
</feature>
<dbReference type="SUPFAM" id="SSF52540">
    <property type="entry name" value="P-loop containing nucleoside triphosphate hydrolases"/>
    <property type="match status" value="1"/>
</dbReference>
<evidence type="ECO:0000256" key="2">
    <source>
        <dbReference type="ARBA" id="ARBA00022692"/>
    </source>
</evidence>
<dbReference type="PROSITE" id="PS00211">
    <property type="entry name" value="ABC_TRANSPORTER_1"/>
    <property type="match status" value="1"/>
</dbReference>
<feature type="transmembrane region" description="Helical" evidence="7">
    <location>
        <begin position="272"/>
        <end position="291"/>
    </location>
</feature>
<dbReference type="Pfam" id="PF00664">
    <property type="entry name" value="ABC_membrane"/>
    <property type="match status" value="1"/>
</dbReference>
<reference evidence="10 11" key="1">
    <citation type="submission" date="2017-09" db="EMBL/GenBank/DDBJ databases">
        <title>Depth-based differentiation of microbial function through sediment-hosted aquifers and enrichment of novel symbionts in the deep terrestrial subsurface.</title>
        <authorList>
            <person name="Probst A.J."/>
            <person name="Ladd B."/>
            <person name="Jarett J.K."/>
            <person name="Geller-Mcgrath D.E."/>
            <person name="Sieber C.M."/>
            <person name="Emerson J.B."/>
            <person name="Anantharaman K."/>
            <person name="Thomas B.C."/>
            <person name="Malmstrom R."/>
            <person name="Stieglmeier M."/>
            <person name="Klingl A."/>
            <person name="Woyke T."/>
            <person name="Ryan C.M."/>
            <person name="Banfield J.F."/>
        </authorList>
    </citation>
    <scope>NUCLEOTIDE SEQUENCE [LARGE SCALE GENOMIC DNA]</scope>
    <source>
        <strain evidence="10">CG07_land_8_20_14_0_80_42_15</strain>
    </source>
</reference>
<evidence type="ECO:0000313" key="11">
    <source>
        <dbReference type="Proteomes" id="UP000230052"/>
    </source>
</evidence>
<evidence type="ECO:0000313" key="10">
    <source>
        <dbReference type="EMBL" id="PIU41403.1"/>
    </source>
</evidence>
<protein>
    <recommendedName>
        <fullName evidence="12">ABC transporter ATP-binding protein</fullName>
    </recommendedName>
</protein>
<keyword evidence="5 7" id="KW-1133">Transmembrane helix</keyword>
<dbReference type="GO" id="GO:0015421">
    <property type="term" value="F:ABC-type oligopeptide transporter activity"/>
    <property type="evidence" value="ECO:0007669"/>
    <property type="project" value="TreeGrafter"/>
</dbReference>
<keyword evidence="2 7" id="KW-0812">Transmembrane</keyword>
<name>A0A2J0L015_9BACT</name>
<dbReference type="InterPro" id="IPR017871">
    <property type="entry name" value="ABC_transporter-like_CS"/>
</dbReference>
<dbReference type="Gene3D" id="1.20.1560.10">
    <property type="entry name" value="ABC transporter type 1, transmembrane domain"/>
    <property type="match status" value="1"/>
</dbReference>
<dbReference type="InterPro" id="IPR011527">
    <property type="entry name" value="ABC1_TM_dom"/>
</dbReference>
<dbReference type="InterPro" id="IPR036640">
    <property type="entry name" value="ABC1_TM_sf"/>
</dbReference>
<dbReference type="PROSITE" id="PS50893">
    <property type="entry name" value="ABC_TRANSPORTER_2"/>
    <property type="match status" value="1"/>
</dbReference>
<keyword evidence="4" id="KW-0067">ATP-binding</keyword>
<evidence type="ECO:0000256" key="7">
    <source>
        <dbReference type="SAM" id="Phobius"/>
    </source>
</evidence>
<dbReference type="PANTHER" id="PTHR43394:SF1">
    <property type="entry name" value="ATP-BINDING CASSETTE SUB-FAMILY B MEMBER 10, MITOCHONDRIAL"/>
    <property type="match status" value="1"/>
</dbReference>
<evidence type="ECO:0008006" key="12">
    <source>
        <dbReference type="Google" id="ProtNLM"/>
    </source>
</evidence>
<evidence type="ECO:0000259" key="9">
    <source>
        <dbReference type="PROSITE" id="PS50929"/>
    </source>
</evidence>
<dbReference type="Proteomes" id="UP000230052">
    <property type="component" value="Unassembled WGS sequence"/>
</dbReference>
<evidence type="ECO:0000256" key="5">
    <source>
        <dbReference type="ARBA" id="ARBA00022989"/>
    </source>
</evidence>
<keyword evidence="6 7" id="KW-0472">Membrane</keyword>
<feature type="domain" description="ABC transporter" evidence="8">
    <location>
        <begin position="366"/>
        <end position="600"/>
    </location>
</feature>
<dbReference type="PROSITE" id="PS50929">
    <property type="entry name" value="ABC_TM1F"/>
    <property type="match status" value="1"/>
</dbReference>
<sequence length="604" mass="68254">MKDYIRLISLIKPHTWVVVMAMLCMVASSLFAGVSLGMIIPFVDNVISGKGIPIPEGVAIPQAVLNLINKINNLSPLTLLNWLIIWVMVMFLLKEIFTYFQTYFMNDLSQRVIRDIKNKVYEKFLDLSLDFYSKHATGKLTSRVTYDATIIRNSISEGFTDLLYQPIQLIIYVVIVLVVRSYFSIPWLLLILSVIILPSLIYPILRIGKRLRKISEQSQQKMGDITTALFETITGMRIVKAFSMEKYELARFKEHNMRFYKLVMKSIMRMEIISPMTEFVGIICVATVAWFGSKEIVSGHLSAGAFITFLAALLSLLKPFKRLSRLHSINQEALAAARRIFEVLDIDPTVKDLPGAPPLQTIKKDIAFNHVYFKYEDKEVLKDININVKTGEIIAVVGPTGAGKTTLVNLIPRFYDPIKGSITIDGVDTKTVSLKSLRDQIGIVTQDMILFNDTVANNISYGKVEGVKMEDVINAAKIANAHLFIENLPKKYDTIVGEKGFRLSGGEKQRLTIARAIFKNPPILILDEATSHLDAEAEKLVQEAVDRLMSGRTVFVIAHRLSTVRRADRIIVLEKGKITEIGNHDSLIKDEGLYKRLYEMQFIE</sequence>
<comment type="subcellular location">
    <subcellularLocation>
        <location evidence="1">Cell membrane</location>
        <topology evidence="1">Multi-pass membrane protein</topology>
    </subcellularLocation>
</comment>
<dbReference type="AlphaFoldDB" id="A0A2J0L015"/>
<proteinExistence type="predicted"/>
<accession>A0A2J0L015</accession>
<dbReference type="GO" id="GO:0005524">
    <property type="term" value="F:ATP binding"/>
    <property type="evidence" value="ECO:0007669"/>
    <property type="project" value="UniProtKB-KW"/>
</dbReference>
<dbReference type="SMART" id="SM00382">
    <property type="entry name" value="AAA"/>
    <property type="match status" value="1"/>
</dbReference>
<dbReference type="InterPro" id="IPR003439">
    <property type="entry name" value="ABC_transporter-like_ATP-bd"/>
</dbReference>
<dbReference type="PANTHER" id="PTHR43394">
    <property type="entry name" value="ATP-DEPENDENT PERMEASE MDL1, MITOCHONDRIAL"/>
    <property type="match status" value="1"/>
</dbReference>
<dbReference type="Gene3D" id="3.40.50.300">
    <property type="entry name" value="P-loop containing nucleotide triphosphate hydrolases"/>
    <property type="match status" value="1"/>
</dbReference>
<evidence type="ECO:0000256" key="6">
    <source>
        <dbReference type="ARBA" id="ARBA00023136"/>
    </source>
</evidence>
<dbReference type="CDD" id="cd18552">
    <property type="entry name" value="ABC_6TM_MsbA_like"/>
    <property type="match status" value="1"/>
</dbReference>
<organism evidence="10 11">
    <name type="scientific">Candidatus Aquitaenariimonas noxiae</name>
    <dbReference type="NCBI Taxonomy" id="1974741"/>
    <lineage>
        <taxon>Bacteria</taxon>
        <taxon>Pseudomonadati</taxon>
        <taxon>Candidatus Omnitrophota</taxon>
        <taxon>Candidatus Aquitaenariimonas</taxon>
    </lineage>
</organism>
<dbReference type="EMBL" id="PEWV01000060">
    <property type="protein sequence ID" value="PIU41403.1"/>
    <property type="molecule type" value="Genomic_DNA"/>
</dbReference>
<comment type="caution">
    <text evidence="10">The sequence shown here is derived from an EMBL/GenBank/DDBJ whole genome shotgun (WGS) entry which is preliminary data.</text>
</comment>
<evidence type="ECO:0000256" key="3">
    <source>
        <dbReference type="ARBA" id="ARBA00022741"/>
    </source>
</evidence>